<evidence type="ECO:0000256" key="2">
    <source>
        <dbReference type="ARBA" id="ARBA00023004"/>
    </source>
</evidence>
<evidence type="ECO:0000256" key="1">
    <source>
        <dbReference type="ARBA" id="ARBA00022714"/>
    </source>
</evidence>
<sequence>MLAKELTVGEVSDRSGVPASTLRYYDREGLIHSRRTSGNQRRYTRDTLRRVAFIRASQRVGIPLADIRDALGLLPEGRTPTEEDWAQVSEQWHSELTRRIGLLMRLQNKLTDCIGCGCLSLERCALVNPCDVLGGAGPGAGGLQI</sequence>
<keyword evidence="4" id="KW-0238">DNA-binding</keyword>
<name>A0ABN3MJL6_9ACTN</name>
<organism evidence="6 7">
    <name type="scientific">Streptomyces thermolineatus</name>
    <dbReference type="NCBI Taxonomy" id="44033"/>
    <lineage>
        <taxon>Bacteria</taxon>
        <taxon>Bacillati</taxon>
        <taxon>Actinomycetota</taxon>
        <taxon>Actinomycetes</taxon>
        <taxon>Kitasatosporales</taxon>
        <taxon>Streptomycetaceae</taxon>
        <taxon>Streptomyces</taxon>
    </lineage>
</organism>
<dbReference type="InterPro" id="IPR047057">
    <property type="entry name" value="MerR_fam"/>
</dbReference>
<dbReference type="SUPFAM" id="SSF46955">
    <property type="entry name" value="Putative DNA-binding domain"/>
    <property type="match status" value="1"/>
</dbReference>
<evidence type="ECO:0000313" key="7">
    <source>
        <dbReference type="Proteomes" id="UP001501358"/>
    </source>
</evidence>
<dbReference type="SMART" id="SM00422">
    <property type="entry name" value="HTH_MERR"/>
    <property type="match status" value="1"/>
</dbReference>
<keyword evidence="1" id="KW-0001">2Fe-2S</keyword>
<keyword evidence="3" id="KW-0411">Iron-sulfur</keyword>
<reference evidence="6 7" key="1">
    <citation type="journal article" date="2019" name="Int. J. Syst. Evol. Microbiol.">
        <title>The Global Catalogue of Microorganisms (GCM) 10K type strain sequencing project: providing services to taxonomists for standard genome sequencing and annotation.</title>
        <authorList>
            <consortium name="The Broad Institute Genomics Platform"/>
            <consortium name="The Broad Institute Genome Sequencing Center for Infectious Disease"/>
            <person name="Wu L."/>
            <person name="Ma J."/>
        </authorList>
    </citation>
    <scope>NUCLEOTIDE SEQUENCE [LARGE SCALE GENOMIC DNA]</scope>
    <source>
        <strain evidence="6 7">JCM 6307</strain>
    </source>
</reference>
<dbReference type="Pfam" id="PF13411">
    <property type="entry name" value="MerR_1"/>
    <property type="match status" value="1"/>
</dbReference>
<dbReference type="InterPro" id="IPR009061">
    <property type="entry name" value="DNA-bd_dom_put_sf"/>
</dbReference>
<keyword evidence="2" id="KW-0408">Iron</keyword>
<evidence type="ECO:0000313" key="6">
    <source>
        <dbReference type="EMBL" id="GAA2502463.1"/>
    </source>
</evidence>
<evidence type="ECO:0000259" key="5">
    <source>
        <dbReference type="PROSITE" id="PS50937"/>
    </source>
</evidence>
<keyword evidence="1" id="KW-0479">Metal-binding</keyword>
<comment type="caution">
    <text evidence="6">The sequence shown here is derived from an EMBL/GenBank/DDBJ whole genome shotgun (WGS) entry which is preliminary data.</text>
</comment>
<dbReference type="InterPro" id="IPR000551">
    <property type="entry name" value="MerR-type_HTH_dom"/>
</dbReference>
<dbReference type="EMBL" id="BAAATA010000031">
    <property type="protein sequence ID" value="GAA2502463.1"/>
    <property type="molecule type" value="Genomic_DNA"/>
</dbReference>
<accession>A0ABN3MJL6</accession>
<gene>
    <name evidence="6" type="ORF">GCM10010406_43730</name>
</gene>
<proteinExistence type="predicted"/>
<dbReference type="Proteomes" id="UP001501358">
    <property type="component" value="Unassembled WGS sequence"/>
</dbReference>
<evidence type="ECO:0000256" key="4">
    <source>
        <dbReference type="ARBA" id="ARBA00023125"/>
    </source>
</evidence>
<dbReference type="PANTHER" id="PTHR30204">
    <property type="entry name" value="REDOX-CYCLING DRUG-SENSING TRANSCRIPTIONAL ACTIVATOR SOXR"/>
    <property type="match status" value="1"/>
</dbReference>
<protein>
    <recommendedName>
        <fullName evidence="5">HTH merR-type domain-containing protein</fullName>
    </recommendedName>
</protein>
<dbReference type="PRINTS" id="PR00040">
    <property type="entry name" value="HTHMERR"/>
</dbReference>
<dbReference type="PANTHER" id="PTHR30204:SF0">
    <property type="entry name" value="REDOX-SENSITIVE TRANSCRIPTIONAL ACTIVATOR SOXR"/>
    <property type="match status" value="1"/>
</dbReference>
<dbReference type="NCBIfam" id="TIGR01950">
    <property type="entry name" value="SoxR"/>
    <property type="match status" value="1"/>
</dbReference>
<evidence type="ECO:0000256" key="3">
    <source>
        <dbReference type="ARBA" id="ARBA00023014"/>
    </source>
</evidence>
<keyword evidence="7" id="KW-1185">Reference proteome</keyword>
<dbReference type="InterPro" id="IPR010211">
    <property type="entry name" value="Redox-sen_tscrpt-act_SoxR"/>
</dbReference>
<dbReference type="Gene3D" id="1.10.1660.10">
    <property type="match status" value="1"/>
</dbReference>
<dbReference type="PROSITE" id="PS50937">
    <property type="entry name" value="HTH_MERR_2"/>
    <property type="match status" value="1"/>
</dbReference>
<feature type="domain" description="HTH merR-type" evidence="5">
    <location>
        <begin position="5"/>
        <end position="73"/>
    </location>
</feature>